<feature type="domain" description="Trehalose synthase N-terminal" evidence="8">
    <location>
        <begin position="34"/>
        <end position="174"/>
    </location>
</feature>
<evidence type="ECO:0000256" key="4">
    <source>
        <dbReference type="ARBA" id="ARBA00022676"/>
    </source>
</evidence>
<comment type="subunit">
    <text evidence="2">Homodimer.</text>
</comment>
<dbReference type="InterPro" id="IPR052078">
    <property type="entry name" value="Trehalose_Metab_GTase"/>
</dbReference>
<dbReference type="GO" id="GO:0006006">
    <property type="term" value="P:glucose metabolic process"/>
    <property type="evidence" value="ECO:0007669"/>
    <property type="project" value="UniProtKB-KW"/>
</dbReference>
<comment type="similarity">
    <text evidence="1">Belongs to the glycosyltransferase group 1 family. Glycosyltransferase 4 subfamily.</text>
</comment>
<dbReference type="SUPFAM" id="SSF53756">
    <property type="entry name" value="UDP-Glycosyltransferase/glycogen phosphorylase"/>
    <property type="match status" value="1"/>
</dbReference>
<keyword evidence="5 9" id="KW-0808">Transferase</keyword>
<evidence type="ECO:0000256" key="1">
    <source>
        <dbReference type="ARBA" id="ARBA00009481"/>
    </source>
</evidence>
<dbReference type="Proteomes" id="UP000070341">
    <property type="component" value="Unassembled WGS sequence"/>
</dbReference>
<evidence type="ECO:0000256" key="5">
    <source>
        <dbReference type="ARBA" id="ARBA00022679"/>
    </source>
</evidence>
<dbReference type="AlphaFoldDB" id="A0A133V316"/>
<protein>
    <submittedName>
        <fullName evidence="9">Glycosyl transferase family 1</fullName>
    </submittedName>
</protein>
<dbReference type="Pfam" id="PF00534">
    <property type="entry name" value="Glycos_transf_1"/>
    <property type="match status" value="1"/>
</dbReference>
<dbReference type="PANTHER" id="PTHR47779:SF1">
    <property type="entry name" value="SYNTHASE (CCG-9), PUTATIVE (AFU_ORTHOLOGUE AFUA_3G12100)-RELATED"/>
    <property type="match status" value="1"/>
</dbReference>
<name>A0A133V316_9EURY</name>
<organism evidence="9 10">
    <name type="scientific">candidate division MSBL1 archaeon SCGC-AAA259M10</name>
    <dbReference type="NCBI Taxonomy" id="1698270"/>
    <lineage>
        <taxon>Archaea</taxon>
        <taxon>Methanobacteriati</taxon>
        <taxon>Methanobacteriota</taxon>
        <taxon>candidate division MSBL1</taxon>
    </lineage>
</organism>
<dbReference type="EMBL" id="LHXU01000002">
    <property type="protein sequence ID" value="KXB00842.1"/>
    <property type="molecule type" value="Genomic_DNA"/>
</dbReference>
<keyword evidence="4" id="KW-0328">Glycosyltransferase</keyword>
<keyword evidence="3" id="KW-0313">Glucose metabolism</keyword>
<gene>
    <name evidence="9" type="ORF">AKJ40_00330</name>
</gene>
<accession>A0A133V316</accession>
<evidence type="ECO:0000256" key="6">
    <source>
        <dbReference type="ARBA" id="ARBA00023277"/>
    </source>
</evidence>
<dbReference type="InterPro" id="IPR001296">
    <property type="entry name" value="Glyco_trans_1"/>
</dbReference>
<feature type="domain" description="Glycosyl transferase family 1" evidence="7">
    <location>
        <begin position="207"/>
        <end position="377"/>
    </location>
</feature>
<dbReference type="PATRIC" id="fig|1698270.3.peg.75"/>
<evidence type="ECO:0000259" key="7">
    <source>
        <dbReference type="Pfam" id="PF00534"/>
    </source>
</evidence>
<reference evidence="9 10" key="1">
    <citation type="journal article" date="2016" name="Sci. Rep.">
        <title>Metabolic traits of an uncultured archaeal lineage -MSBL1- from brine pools of the Red Sea.</title>
        <authorList>
            <person name="Mwirichia R."/>
            <person name="Alam I."/>
            <person name="Rashid M."/>
            <person name="Vinu M."/>
            <person name="Ba-Alawi W."/>
            <person name="Anthony Kamau A."/>
            <person name="Kamanda Ngugi D."/>
            <person name="Goker M."/>
            <person name="Klenk H.P."/>
            <person name="Bajic V."/>
            <person name="Stingl U."/>
        </authorList>
    </citation>
    <scope>NUCLEOTIDE SEQUENCE [LARGE SCALE GENOMIC DNA]</scope>
    <source>
        <strain evidence="9">SCGC-AAA259M10</strain>
    </source>
</reference>
<dbReference type="Pfam" id="PF21269">
    <property type="entry name" value="TreT_GT1"/>
    <property type="match status" value="1"/>
</dbReference>
<evidence type="ECO:0000256" key="3">
    <source>
        <dbReference type="ARBA" id="ARBA00022526"/>
    </source>
</evidence>
<comment type="caution">
    <text evidence="9">The sequence shown here is derived from an EMBL/GenBank/DDBJ whole genome shotgun (WGS) entry which is preliminary data.</text>
</comment>
<dbReference type="Gene3D" id="3.40.50.2000">
    <property type="entry name" value="Glycogen Phosphorylase B"/>
    <property type="match status" value="2"/>
</dbReference>
<sequence length="405" mass="46838">MKKKLVDYRDFVGESKISEIYRKGTRLSKFHILHVNSTYYGGGVAEILRNMTLLMNEIGVDVGWRAMIGSPDFFRVTKKFHNALQGDEIDLTDMKKKVYEETSEEFASFTHVDHDMVIVHDPQPLPLITCYRKRQPWIWRCHIDLSNPNEEVWDYLKSFAVAYDQYVFQMDEFAAKGFSDEYDIIRPSIDPLTTKNTDIEDPTVEKYLNNAGIDSSRPIISQISRFDKWKDPFGVLEVFKIIKEEMDCQLVLIGSMATDDPEGQEVYDRLRREINGMDDVIIIADAHDIMVNSVQRASDVVLQKSLKEGFSLTVSEALWKETPVVGSEIGGIPTQIIDGKNGYLVNPRDYKEVAEKTMDILSSETLQEKMGRKGRERVREKFLITRHIEDWLDLWHNLLTECKAF</sequence>
<evidence type="ECO:0000256" key="2">
    <source>
        <dbReference type="ARBA" id="ARBA00011738"/>
    </source>
</evidence>
<evidence type="ECO:0000313" key="9">
    <source>
        <dbReference type="EMBL" id="KXB00842.1"/>
    </source>
</evidence>
<dbReference type="InterPro" id="IPR049438">
    <property type="entry name" value="TreT_GT1"/>
</dbReference>
<proteinExistence type="inferred from homology"/>
<dbReference type="PANTHER" id="PTHR47779">
    <property type="entry name" value="SYNTHASE (CCG-9), PUTATIVE (AFU_ORTHOLOGUE AFUA_3G12100)-RELATED"/>
    <property type="match status" value="1"/>
</dbReference>
<keyword evidence="6" id="KW-0119">Carbohydrate metabolism</keyword>
<evidence type="ECO:0000313" key="10">
    <source>
        <dbReference type="Proteomes" id="UP000070341"/>
    </source>
</evidence>
<dbReference type="GO" id="GO:0016757">
    <property type="term" value="F:glycosyltransferase activity"/>
    <property type="evidence" value="ECO:0007669"/>
    <property type="project" value="UniProtKB-KW"/>
</dbReference>
<evidence type="ECO:0000259" key="8">
    <source>
        <dbReference type="Pfam" id="PF21269"/>
    </source>
</evidence>
<keyword evidence="10" id="KW-1185">Reference proteome</keyword>